<evidence type="ECO:0000256" key="4">
    <source>
        <dbReference type="ARBA" id="ARBA00022722"/>
    </source>
</evidence>
<feature type="binding site" evidence="10">
    <location>
        <position position="65"/>
    </location>
    <ligand>
        <name>Zn(2+)</name>
        <dbReference type="ChEBI" id="CHEBI:29105"/>
        <label>1</label>
        <note>catalytic</note>
    </ligand>
</feature>
<dbReference type="STRING" id="371602.SAMN04487984_0551"/>
<keyword evidence="3 10" id="KW-0819">tRNA processing</keyword>
<evidence type="ECO:0000256" key="2">
    <source>
        <dbReference type="ARBA" id="ARBA00012477"/>
    </source>
</evidence>
<dbReference type="EC" id="3.1.26.11" evidence="2 10"/>
<dbReference type="AlphaFoldDB" id="A0A1W1YBV5"/>
<keyword evidence="6 10" id="KW-0255">Endonuclease</keyword>
<dbReference type="GO" id="GO:0042802">
    <property type="term" value="F:identical protein binding"/>
    <property type="evidence" value="ECO:0007669"/>
    <property type="project" value="UniProtKB-ARBA"/>
</dbReference>
<dbReference type="Proteomes" id="UP000243884">
    <property type="component" value="Unassembled WGS sequence"/>
</dbReference>
<name>A0A1W1YBV5_9LACT</name>
<comment type="subunit">
    <text evidence="1 10">Homodimer.</text>
</comment>
<feature type="binding site" evidence="10">
    <location>
        <position position="68"/>
    </location>
    <ligand>
        <name>Zn(2+)</name>
        <dbReference type="ChEBI" id="CHEBI:29105"/>
        <label>2</label>
        <note>catalytic</note>
    </ligand>
</feature>
<feature type="binding site" evidence="10">
    <location>
        <position position="63"/>
    </location>
    <ligand>
        <name>Zn(2+)</name>
        <dbReference type="ChEBI" id="CHEBI:29105"/>
        <label>1</label>
        <note>catalytic</note>
    </ligand>
</feature>
<feature type="active site" description="Proton acceptor" evidence="10">
    <location>
        <position position="67"/>
    </location>
</feature>
<dbReference type="OrthoDB" id="9800940at2"/>
<evidence type="ECO:0000256" key="6">
    <source>
        <dbReference type="ARBA" id="ARBA00022759"/>
    </source>
</evidence>
<dbReference type="GO" id="GO:0008270">
    <property type="term" value="F:zinc ion binding"/>
    <property type="evidence" value="ECO:0007669"/>
    <property type="project" value="UniProtKB-UniRule"/>
</dbReference>
<feature type="binding site" evidence="10">
    <location>
        <position position="67"/>
    </location>
    <ligand>
        <name>Zn(2+)</name>
        <dbReference type="ChEBI" id="CHEBI:29105"/>
        <label>2</label>
        <note>catalytic</note>
    </ligand>
</feature>
<dbReference type="NCBIfam" id="NF000801">
    <property type="entry name" value="PRK00055.1-3"/>
    <property type="match status" value="1"/>
</dbReference>
<sequence length="306" mass="34312">MKLHFLGTGAGVPSKPRNVSSLMLKLLDESNEMWMFDCGEATQQQILRTTLKPRKVSKIFITHLHGDHVYGLPGFLSSRSFQGGDEKLTIYGPKGIKNYIETSLKITGTTLGYPLEIIELDKKGVAFENKQYRVTYDTLVHAVPTYGFRIEESDHPGELLVDKAHEAGVPNGPLLGRLKNRETITLEDGTVLDGNDFIGEDKPGRRVTILGDTRYCTQAVNLAQDVDVLVHEATFEAGEEKMARNYYHSTAAQAAQLAHKAHVKQLYLNHISARYVGNKAKQLQKDARLIFKSTDIVYDFDEFEIE</sequence>
<dbReference type="SUPFAM" id="SSF56281">
    <property type="entry name" value="Metallo-hydrolase/oxidoreductase"/>
    <property type="match status" value="1"/>
</dbReference>
<accession>A0A1W1YBV5</accession>
<dbReference type="CDD" id="cd07717">
    <property type="entry name" value="RNaseZ_ZiPD-like_MBL-fold"/>
    <property type="match status" value="1"/>
</dbReference>
<dbReference type="PANTHER" id="PTHR46018">
    <property type="entry name" value="ZINC PHOSPHODIESTERASE ELAC PROTEIN 1"/>
    <property type="match status" value="1"/>
</dbReference>
<keyword evidence="4 10" id="KW-0540">Nuclease</keyword>
<keyword evidence="5 10" id="KW-0479">Metal-binding</keyword>
<dbReference type="InterPro" id="IPR036866">
    <property type="entry name" value="RibonucZ/Hydroxyglut_hydro"/>
</dbReference>
<feature type="binding site" evidence="10">
    <location>
        <position position="212"/>
    </location>
    <ligand>
        <name>Zn(2+)</name>
        <dbReference type="ChEBI" id="CHEBI:29105"/>
        <label>1</label>
        <note>catalytic</note>
    </ligand>
</feature>
<dbReference type="NCBIfam" id="TIGR02651">
    <property type="entry name" value="RNase_Z"/>
    <property type="match status" value="1"/>
</dbReference>
<keyword evidence="13" id="KW-1185">Reference proteome</keyword>
<protein>
    <recommendedName>
        <fullName evidence="2 10">Ribonuclease Z</fullName>
        <shortName evidence="10">RNase Z</shortName>
        <ecNumber evidence="2 10">3.1.26.11</ecNumber>
    </recommendedName>
    <alternativeName>
        <fullName evidence="10">tRNA 3 endonuclease</fullName>
    </alternativeName>
    <alternativeName>
        <fullName evidence="10">tRNase Z</fullName>
    </alternativeName>
</protein>
<evidence type="ECO:0000256" key="5">
    <source>
        <dbReference type="ARBA" id="ARBA00022723"/>
    </source>
</evidence>
<feature type="binding site" evidence="10">
    <location>
        <position position="141"/>
    </location>
    <ligand>
        <name>Zn(2+)</name>
        <dbReference type="ChEBI" id="CHEBI:29105"/>
        <label>1</label>
        <note>catalytic</note>
    </ligand>
</feature>
<feature type="binding site" evidence="10">
    <location>
        <position position="212"/>
    </location>
    <ligand>
        <name>Zn(2+)</name>
        <dbReference type="ChEBI" id="CHEBI:29105"/>
        <label>2</label>
        <note>catalytic</note>
    </ligand>
</feature>
<evidence type="ECO:0000256" key="10">
    <source>
        <dbReference type="HAMAP-Rule" id="MF_01818"/>
    </source>
</evidence>
<comment type="catalytic activity">
    <reaction evidence="10">
        <text>Endonucleolytic cleavage of RNA, removing extra 3' nucleotides from tRNA precursor, generating 3' termini of tRNAs. A 3'-hydroxy group is left at the tRNA terminus and a 5'-phosphoryl group is left at the trailer molecule.</text>
        <dbReference type="EC" id="3.1.26.11"/>
    </reaction>
</comment>
<dbReference type="Pfam" id="PF23023">
    <property type="entry name" value="Anti-Pycsar_Apyc1"/>
    <property type="match status" value="1"/>
</dbReference>
<dbReference type="EMBL" id="FWXK01000002">
    <property type="protein sequence ID" value="SMC33629.1"/>
    <property type="molecule type" value="Genomic_DNA"/>
</dbReference>
<dbReference type="InterPro" id="IPR001279">
    <property type="entry name" value="Metallo-B-lactamas"/>
</dbReference>
<evidence type="ECO:0000259" key="11">
    <source>
        <dbReference type="Pfam" id="PF12706"/>
    </source>
</evidence>
<evidence type="ECO:0000256" key="3">
    <source>
        <dbReference type="ARBA" id="ARBA00022694"/>
    </source>
</evidence>
<dbReference type="RefSeq" id="WP_084098282.1">
    <property type="nucleotide sequence ID" value="NZ_FWXK01000002.1"/>
</dbReference>
<keyword evidence="7 10" id="KW-0378">Hydrolase</keyword>
<reference evidence="13" key="1">
    <citation type="submission" date="2017-04" db="EMBL/GenBank/DDBJ databases">
        <authorList>
            <person name="Varghese N."/>
            <person name="Submissions S."/>
        </authorList>
    </citation>
    <scope>NUCLEOTIDE SEQUENCE [LARGE SCALE GENOMIC DNA]</scope>
    <source>
        <strain evidence="13">DSM 21500</strain>
    </source>
</reference>
<comment type="function">
    <text evidence="9 10">Zinc phosphodiesterase, which displays some tRNA 3'-processing endonuclease activity. Probably involved in tRNA maturation, by removing a 3'-trailer from precursor tRNA.</text>
</comment>
<dbReference type="InterPro" id="IPR013471">
    <property type="entry name" value="RNase_Z/BN"/>
</dbReference>
<gene>
    <name evidence="10" type="primary">rnz</name>
    <name evidence="12" type="ORF">SAMN04487984_0551</name>
</gene>
<dbReference type="FunFam" id="3.60.15.10:FF:000002">
    <property type="entry name" value="Ribonuclease Z"/>
    <property type="match status" value="1"/>
</dbReference>
<evidence type="ECO:0000256" key="7">
    <source>
        <dbReference type="ARBA" id="ARBA00022801"/>
    </source>
</evidence>
<evidence type="ECO:0000256" key="8">
    <source>
        <dbReference type="ARBA" id="ARBA00022833"/>
    </source>
</evidence>
<organism evidence="12 13">
    <name type="scientific">Aerococcus suis</name>
    <dbReference type="NCBI Taxonomy" id="371602"/>
    <lineage>
        <taxon>Bacteria</taxon>
        <taxon>Bacillati</taxon>
        <taxon>Bacillota</taxon>
        <taxon>Bacilli</taxon>
        <taxon>Lactobacillales</taxon>
        <taxon>Aerococcaceae</taxon>
        <taxon>Aerococcus</taxon>
    </lineage>
</organism>
<evidence type="ECO:0000256" key="1">
    <source>
        <dbReference type="ARBA" id="ARBA00011738"/>
    </source>
</evidence>
<dbReference type="HAMAP" id="MF_01818">
    <property type="entry name" value="RNase_Z_BN"/>
    <property type="match status" value="1"/>
</dbReference>
<dbReference type="Pfam" id="PF12706">
    <property type="entry name" value="Lactamase_B_2"/>
    <property type="match status" value="1"/>
</dbReference>
<evidence type="ECO:0000313" key="12">
    <source>
        <dbReference type="EMBL" id="SMC33629.1"/>
    </source>
</evidence>
<evidence type="ECO:0000256" key="9">
    <source>
        <dbReference type="ARBA" id="ARBA00057812"/>
    </source>
</evidence>
<feature type="domain" description="Metallo-beta-lactamase" evidence="11">
    <location>
        <begin position="202"/>
        <end position="271"/>
    </location>
</feature>
<dbReference type="PANTHER" id="PTHR46018:SF2">
    <property type="entry name" value="ZINC PHOSPHODIESTERASE ELAC PROTEIN 1"/>
    <property type="match status" value="1"/>
</dbReference>
<dbReference type="Gene3D" id="3.60.15.10">
    <property type="entry name" value="Ribonuclease Z/Hydroxyacylglutathione hydrolase-like"/>
    <property type="match status" value="1"/>
</dbReference>
<keyword evidence="8 10" id="KW-0862">Zinc</keyword>
<dbReference type="GO" id="GO:0042781">
    <property type="term" value="F:3'-tRNA processing endoribonuclease activity"/>
    <property type="evidence" value="ECO:0007669"/>
    <property type="project" value="UniProtKB-UniRule"/>
</dbReference>
<comment type="cofactor">
    <cofactor evidence="10">
        <name>Zn(2+)</name>
        <dbReference type="ChEBI" id="CHEBI:29105"/>
    </cofactor>
    <text evidence="10">Binds 2 Zn(2+) ions.</text>
</comment>
<proteinExistence type="inferred from homology"/>
<comment type="similarity">
    <text evidence="10">Belongs to the RNase Z family.</text>
</comment>
<evidence type="ECO:0000313" key="13">
    <source>
        <dbReference type="Proteomes" id="UP000243884"/>
    </source>
</evidence>
<feature type="binding site" evidence="10">
    <location>
        <position position="270"/>
    </location>
    <ligand>
        <name>Zn(2+)</name>
        <dbReference type="ChEBI" id="CHEBI:29105"/>
        <label>2</label>
        <note>catalytic</note>
    </ligand>
</feature>